<dbReference type="PIRSF" id="PIRSF039085">
    <property type="entry name" value="ABC_ATPase_HisP"/>
    <property type="match status" value="1"/>
</dbReference>
<keyword evidence="3" id="KW-0547">Nucleotide-binding</keyword>
<evidence type="ECO:0000256" key="2">
    <source>
        <dbReference type="ARBA" id="ARBA00022448"/>
    </source>
</evidence>
<dbReference type="Pfam" id="PF00005">
    <property type="entry name" value="ABC_tran"/>
    <property type="match status" value="1"/>
</dbReference>
<proteinExistence type="inferred from homology"/>
<dbReference type="InterPro" id="IPR003593">
    <property type="entry name" value="AAA+_ATPase"/>
</dbReference>
<dbReference type="PROSITE" id="PS50893">
    <property type="entry name" value="ABC_TRANSPORTER_2"/>
    <property type="match status" value="1"/>
</dbReference>
<comment type="similarity">
    <text evidence="1">Belongs to the ABC transporter superfamily.</text>
</comment>
<gene>
    <name evidence="6" type="ORF">H6A19_14425</name>
</gene>
<dbReference type="Proteomes" id="UP000767334">
    <property type="component" value="Unassembled WGS sequence"/>
</dbReference>
<dbReference type="Gene3D" id="3.40.50.300">
    <property type="entry name" value="P-loop containing nucleotide triphosphate hydrolases"/>
    <property type="match status" value="1"/>
</dbReference>
<dbReference type="InterPro" id="IPR050086">
    <property type="entry name" value="MetN_ABC_transporter-like"/>
</dbReference>
<keyword evidence="2" id="KW-0813">Transport</keyword>
<dbReference type="InterPro" id="IPR017871">
    <property type="entry name" value="ABC_transporter-like_CS"/>
</dbReference>
<dbReference type="InterPro" id="IPR027417">
    <property type="entry name" value="P-loop_NTPase"/>
</dbReference>
<feature type="domain" description="ABC transporter" evidence="5">
    <location>
        <begin position="2"/>
        <end position="237"/>
    </location>
</feature>
<sequence>MLKIRGLKKSFGNNTVLKGVDLDIMEGEILVIVGPSGGGKTTLLRVITGLETCEEGTIEIAGDVLCKNGKYADKKSINAIRKNIGLVFQGFNLFPHKSVLENIIEAPIRVLGEKKESAIENAIEILTFLGLADKSKNYPCELSSGQKQRVAIGRALALNPKLMCFDEPTSALDPSLTKDVATLIKSLSQKGMSMLIITHDMEFAKLVSNKIVSMDSGIIIDKHIYNDKIEISENITI</sequence>
<evidence type="ECO:0000256" key="3">
    <source>
        <dbReference type="ARBA" id="ARBA00022741"/>
    </source>
</evidence>
<keyword evidence="7" id="KW-1185">Reference proteome</keyword>
<dbReference type="PANTHER" id="PTHR43166:SF4">
    <property type="entry name" value="PHOSPHONATES IMPORT ATP-BINDING PROTEIN PHNC"/>
    <property type="match status" value="1"/>
</dbReference>
<protein>
    <submittedName>
        <fullName evidence="6">Amino acid ABC transporter ATP-binding protein</fullName>
    </submittedName>
</protein>
<evidence type="ECO:0000256" key="1">
    <source>
        <dbReference type="ARBA" id="ARBA00005417"/>
    </source>
</evidence>
<dbReference type="GO" id="GO:0005524">
    <property type="term" value="F:ATP binding"/>
    <property type="evidence" value="ECO:0007669"/>
    <property type="project" value="UniProtKB-KW"/>
</dbReference>
<dbReference type="InterPro" id="IPR030679">
    <property type="entry name" value="ABC_ATPase_HisP-typ"/>
</dbReference>
<comment type="caution">
    <text evidence="6">The sequence shown here is derived from an EMBL/GenBank/DDBJ whole genome shotgun (WGS) entry which is preliminary data.</text>
</comment>
<organism evidence="6 7">
    <name type="scientific">Clostridium saudiense</name>
    <dbReference type="NCBI Taxonomy" id="1414720"/>
    <lineage>
        <taxon>Bacteria</taxon>
        <taxon>Bacillati</taxon>
        <taxon>Bacillota</taxon>
        <taxon>Clostridia</taxon>
        <taxon>Eubacteriales</taxon>
        <taxon>Clostridiaceae</taxon>
        <taxon>Clostridium</taxon>
    </lineage>
</organism>
<dbReference type="PROSITE" id="PS00211">
    <property type="entry name" value="ABC_TRANSPORTER_1"/>
    <property type="match status" value="1"/>
</dbReference>
<name>A0ABS2FJV0_9CLOT</name>
<keyword evidence="4 6" id="KW-0067">ATP-binding</keyword>
<dbReference type="EMBL" id="JACJLL010000122">
    <property type="protein sequence ID" value="MBM6820512.1"/>
    <property type="molecule type" value="Genomic_DNA"/>
</dbReference>
<evidence type="ECO:0000259" key="5">
    <source>
        <dbReference type="PROSITE" id="PS50893"/>
    </source>
</evidence>
<evidence type="ECO:0000256" key="4">
    <source>
        <dbReference type="ARBA" id="ARBA00022840"/>
    </source>
</evidence>
<dbReference type="SMART" id="SM00382">
    <property type="entry name" value="AAA"/>
    <property type="match status" value="1"/>
</dbReference>
<evidence type="ECO:0000313" key="7">
    <source>
        <dbReference type="Proteomes" id="UP000767334"/>
    </source>
</evidence>
<reference evidence="6 7" key="1">
    <citation type="journal article" date="2021" name="Sci. Rep.">
        <title>The distribution of antibiotic resistance genes in chicken gut microbiota commensals.</title>
        <authorList>
            <person name="Juricova H."/>
            <person name="Matiasovicova J."/>
            <person name="Kubasova T."/>
            <person name="Cejkova D."/>
            <person name="Rychlik I."/>
        </authorList>
    </citation>
    <scope>NUCLEOTIDE SEQUENCE [LARGE SCALE GENOMIC DNA]</scope>
    <source>
        <strain evidence="6 7">An435</strain>
    </source>
</reference>
<dbReference type="InterPro" id="IPR003439">
    <property type="entry name" value="ABC_transporter-like_ATP-bd"/>
</dbReference>
<dbReference type="RefSeq" id="WP_204572597.1">
    <property type="nucleotide sequence ID" value="NZ_JACJLL010000122.1"/>
</dbReference>
<accession>A0ABS2FJV0</accession>
<dbReference type="SUPFAM" id="SSF52540">
    <property type="entry name" value="P-loop containing nucleoside triphosphate hydrolases"/>
    <property type="match status" value="1"/>
</dbReference>
<evidence type="ECO:0000313" key="6">
    <source>
        <dbReference type="EMBL" id="MBM6820512.1"/>
    </source>
</evidence>
<dbReference type="PANTHER" id="PTHR43166">
    <property type="entry name" value="AMINO ACID IMPORT ATP-BINDING PROTEIN"/>
    <property type="match status" value="1"/>
</dbReference>